<dbReference type="Proteomes" id="UP001597476">
    <property type="component" value="Unassembled WGS sequence"/>
</dbReference>
<comment type="pathway">
    <text evidence="4 6">Amino-acid degradation; L-kynurenine degradation; L-alanine and anthranilate from L-kynurenine: step 1/1.</text>
</comment>
<evidence type="ECO:0000256" key="5">
    <source>
        <dbReference type="NCBIfam" id="TIGR01814"/>
    </source>
</evidence>
<dbReference type="InterPro" id="IPR015421">
    <property type="entry name" value="PyrdxlP-dep_Trfase_major"/>
</dbReference>
<dbReference type="NCBIfam" id="TIGR01814">
    <property type="entry name" value="kynureninase"/>
    <property type="match status" value="1"/>
</dbReference>
<keyword evidence="8" id="KW-1185">Reference proteome</keyword>
<dbReference type="InterPro" id="IPR015422">
    <property type="entry name" value="PyrdxlP-dep_Trfase_small"/>
</dbReference>
<comment type="function">
    <text evidence="4 6">Catalyzes the cleavage of L-kynurenine (L-Kyn) and L-3-hydroxykynurenine (L-3OHKyn) into anthranilic acid (AA) and 3-hydroxyanthranilic acid (3-OHAA), respectively.</text>
</comment>
<comment type="pathway">
    <text evidence="4 6">Cofactor biosynthesis; NAD(+) biosynthesis; quinolinate from L-kynurenine: step 2/3.</text>
</comment>
<feature type="binding site" evidence="4">
    <location>
        <position position="245"/>
    </location>
    <ligand>
        <name>pyridoxal 5'-phosphate</name>
        <dbReference type="ChEBI" id="CHEBI:597326"/>
    </ligand>
</feature>
<protein>
    <recommendedName>
        <fullName evidence="4 5">Kynureninase</fullName>
        <ecNumber evidence="4 5">3.7.1.3</ecNumber>
    </recommendedName>
    <alternativeName>
        <fullName evidence="4">L-kynurenine hydrolase</fullName>
    </alternativeName>
</protein>
<evidence type="ECO:0000256" key="1">
    <source>
        <dbReference type="ARBA" id="ARBA00022642"/>
    </source>
</evidence>
<feature type="binding site" evidence="4">
    <location>
        <position position="107"/>
    </location>
    <ligand>
        <name>pyridoxal 5'-phosphate</name>
        <dbReference type="ChEBI" id="CHEBI:597326"/>
    </ligand>
</feature>
<dbReference type="SUPFAM" id="SSF53383">
    <property type="entry name" value="PLP-dependent transferases"/>
    <property type="match status" value="1"/>
</dbReference>
<accession>A0ABW5TBJ6</accession>
<comment type="catalytic activity">
    <reaction evidence="4 6">
        <text>L-kynurenine + H2O = anthranilate + L-alanine + H(+)</text>
        <dbReference type="Rhea" id="RHEA:16813"/>
        <dbReference type="ChEBI" id="CHEBI:15377"/>
        <dbReference type="ChEBI" id="CHEBI:15378"/>
        <dbReference type="ChEBI" id="CHEBI:16567"/>
        <dbReference type="ChEBI" id="CHEBI:57959"/>
        <dbReference type="ChEBI" id="CHEBI:57972"/>
        <dbReference type="EC" id="3.7.1.3"/>
    </reaction>
</comment>
<dbReference type="EMBL" id="JBHULY010000006">
    <property type="protein sequence ID" value="MFD2725481.1"/>
    <property type="molecule type" value="Genomic_DNA"/>
</dbReference>
<organism evidence="7 8">
    <name type="scientific">Hyunsoonleella rubra</name>
    <dbReference type="NCBI Taxonomy" id="1737062"/>
    <lineage>
        <taxon>Bacteria</taxon>
        <taxon>Pseudomonadati</taxon>
        <taxon>Bacteroidota</taxon>
        <taxon>Flavobacteriia</taxon>
        <taxon>Flavobacteriales</taxon>
        <taxon>Flavobacteriaceae</taxon>
    </lineage>
</organism>
<keyword evidence="1 4" id="KW-0662">Pyridine nucleotide biosynthesis</keyword>
<comment type="similarity">
    <text evidence="4 6">Belongs to the kynureninase family.</text>
</comment>
<feature type="binding site" evidence="4">
    <location>
        <position position="223"/>
    </location>
    <ligand>
        <name>pyridoxal 5'-phosphate</name>
        <dbReference type="ChEBI" id="CHEBI:597326"/>
    </ligand>
</feature>
<evidence type="ECO:0000256" key="3">
    <source>
        <dbReference type="ARBA" id="ARBA00022898"/>
    </source>
</evidence>
<gene>
    <name evidence="4 7" type="primary">kynU</name>
    <name evidence="7" type="ORF">ACFSR8_04590</name>
</gene>
<sequence>MSDYKLGLEYALEQDRNDALKPFRNQFHIPKDEAGNEVIYMTGNSLGLQPKKTKAYVNQELEDWANLGVEGHFEAKNPWLKYHEFLTENMAKIVGAKPIEVVVMNTLTANLHFLMVSFYQPTQSRYKILIESDAFPSDKYAVESQLRHHGFDDEEGLALWKPREGEELLRYEDLETILKAQGEEIALIMIGGVNYYTGQFFDLKRITELGHQYGCIVGFDCAHGAGNVQLNLHNSGADFAAWCTYKYLNSGPGSLAGCFVHERHAHRKDLNRFAGWWSHNKQTRFLMRGEFDQLPGAEGWQLSNPPILSMAAIKASLDIFAEVGMVALTKKSKKLTGYFEFLLKDLGEDVIRIITPKNPEERGCQLSIQVKNADKSLHEKLTQAGVISDWREPDVIRCAPVPLYNSFEDAWRLVEKLKPILTFPKGRN</sequence>
<feature type="binding site" evidence="4">
    <location>
        <position position="304"/>
    </location>
    <ligand>
        <name>pyridoxal 5'-phosphate</name>
        <dbReference type="ChEBI" id="CHEBI:597326"/>
    </ligand>
</feature>
<dbReference type="Pfam" id="PF22580">
    <property type="entry name" value="KYNU_C"/>
    <property type="match status" value="1"/>
</dbReference>
<dbReference type="Gene3D" id="3.90.1150.10">
    <property type="entry name" value="Aspartate Aminotransferase, domain 1"/>
    <property type="match status" value="1"/>
</dbReference>
<dbReference type="HAMAP" id="MF_01970">
    <property type="entry name" value="Kynureninase"/>
    <property type="match status" value="1"/>
</dbReference>
<feature type="binding site" evidence="4">
    <location>
        <position position="220"/>
    </location>
    <ligand>
        <name>pyridoxal 5'-phosphate</name>
        <dbReference type="ChEBI" id="CHEBI:597326"/>
    </ligand>
</feature>
<reference evidence="8" key="1">
    <citation type="journal article" date="2019" name="Int. J. Syst. Evol. Microbiol.">
        <title>The Global Catalogue of Microorganisms (GCM) 10K type strain sequencing project: providing services to taxonomists for standard genome sequencing and annotation.</title>
        <authorList>
            <consortium name="The Broad Institute Genomics Platform"/>
            <consortium name="The Broad Institute Genome Sequencing Center for Infectious Disease"/>
            <person name="Wu L."/>
            <person name="Ma J."/>
        </authorList>
    </citation>
    <scope>NUCLEOTIDE SEQUENCE [LARGE SCALE GENOMIC DNA]</scope>
    <source>
        <strain evidence="8">KCTC 42398</strain>
    </source>
</reference>
<dbReference type="PANTHER" id="PTHR14084">
    <property type="entry name" value="KYNURENINASE"/>
    <property type="match status" value="1"/>
</dbReference>
<evidence type="ECO:0000313" key="7">
    <source>
        <dbReference type="EMBL" id="MFD2725481.1"/>
    </source>
</evidence>
<dbReference type="RefSeq" id="WP_380289511.1">
    <property type="nucleotide sequence ID" value="NZ_JBHULY010000006.1"/>
</dbReference>
<dbReference type="PIRSF" id="PIRSF038800">
    <property type="entry name" value="KYNU"/>
    <property type="match status" value="1"/>
</dbReference>
<dbReference type="EC" id="3.7.1.3" evidence="4 5"/>
<dbReference type="InterPro" id="IPR010111">
    <property type="entry name" value="Kynureninase"/>
</dbReference>
<feature type="binding site" evidence="4">
    <location>
        <position position="108"/>
    </location>
    <ligand>
        <name>pyridoxal 5'-phosphate</name>
        <dbReference type="ChEBI" id="CHEBI:597326"/>
    </ligand>
</feature>
<comment type="cofactor">
    <cofactor evidence="4 6">
        <name>pyridoxal 5'-phosphate</name>
        <dbReference type="ChEBI" id="CHEBI:597326"/>
    </cofactor>
</comment>
<evidence type="ECO:0000256" key="4">
    <source>
        <dbReference type="HAMAP-Rule" id="MF_01970"/>
    </source>
</evidence>
<comment type="caution">
    <text evidence="4">Lacks conserved residue(s) required for the propagation of feature annotation.</text>
</comment>
<keyword evidence="2 4" id="KW-0378">Hydrolase</keyword>
<feature type="binding site" evidence="4">
    <location>
        <begin position="135"/>
        <end position="138"/>
    </location>
    <ligand>
        <name>pyridoxal 5'-phosphate</name>
        <dbReference type="ChEBI" id="CHEBI:597326"/>
    </ligand>
</feature>
<dbReference type="InterPro" id="IPR015424">
    <property type="entry name" value="PyrdxlP-dep_Trfase"/>
</dbReference>
<dbReference type="PANTHER" id="PTHR14084:SF0">
    <property type="entry name" value="KYNURENINASE"/>
    <property type="match status" value="1"/>
</dbReference>
<name>A0ABW5TBJ6_9FLAO</name>
<comment type="catalytic activity">
    <reaction evidence="6">
        <text>3-hydroxy-L-kynurenine + H2O = 3-hydroxyanthranilate + L-alanine + H(+)</text>
        <dbReference type="Rhea" id="RHEA:25143"/>
        <dbReference type="ChEBI" id="CHEBI:15377"/>
        <dbReference type="ChEBI" id="CHEBI:15378"/>
        <dbReference type="ChEBI" id="CHEBI:36559"/>
        <dbReference type="ChEBI" id="CHEBI:57972"/>
        <dbReference type="ChEBI" id="CHEBI:58125"/>
        <dbReference type="EC" id="3.7.1.3"/>
    </reaction>
</comment>
<proteinExistence type="inferred from homology"/>
<evidence type="ECO:0000256" key="6">
    <source>
        <dbReference type="PIRNR" id="PIRNR038800"/>
    </source>
</evidence>
<feature type="modified residue" description="N6-(pyridoxal phosphate)lysine" evidence="4">
    <location>
        <position position="246"/>
    </location>
</feature>
<dbReference type="GO" id="GO:0030429">
    <property type="term" value="F:kynureninase activity"/>
    <property type="evidence" value="ECO:0007669"/>
    <property type="project" value="UniProtKB-EC"/>
</dbReference>
<comment type="subunit">
    <text evidence="4 6">Homodimer.</text>
</comment>
<evidence type="ECO:0000313" key="8">
    <source>
        <dbReference type="Proteomes" id="UP001597476"/>
    </source>
</evidence>
<keyword evidence="3 4" id="KW-0663">Pyridoxal phosphate</keyword>
<dbReference type="Gene3D" id="3.40.640.10">
    <property type="entry name" value="Type I PLP-dependent aspartate aminotransferase-like (Major domain)"/>
    <property type="match status" value="1"/>
</dbReference>
<feature type="binding site" evidence="4">
    <location>
        <position position="276"/>
    </location>
    <ligand>
        <name>pyridoxal 5'-phosphate</name>
        <dbReference type="ChEBI" id="CHEBI:597326"/>
    </ligand>
</feature>
<comment type="caution">
    <text evidence="7">The sequence shown here is derived from an EMBL/GenBank/DDBJ whole genome shotgun (WGS) entry which is preliminary data.</text>
</comment>
<evidence type="ECO:0000256" key="2">
    <source>
        <dbReference type="ARBA" id="ARBA00022801"/>
    </source>
</evidence>